<comment type="caution">
    <text evidence="1">The sequence shown here is derived from an EMBL/GenBank/DDBJ whole genome shotgun (WGS) entry which is preliminary data.</text>
</comment>
<proteinExistence type="predicted"/>
<gene>
    <name evidence="1" type="ORF">F2Q69_00002831</name>
</gene>
<dbReference type="AlphaFoldDB" id="A0A8S9PLQ6"/>
<evidence type="ECO:0000313" key="2">
    <source>
        <dbReference type="Proteomes" id="UP000712600"/>
    </source>
</evidence>
<accession>A0A8S9PLQ6</accession>
<reference evidence="1" key="1">
    <citation type="submission" date="2019-12" db="EMBL/GenBank/DDBJ databases">
        <title>Genome sequencing and annotation of Brassica cretica.</title>
        <authorList>
            <person name="Studholme D.J."/>
            <person name="Sarris P."/>
        </authorList>
    </citation>
    <scope>NUCLEOTIDE SEQUENCE</scope>
    <source>
        <strain evidence="1">PFS-109/04</strain>
        <tissue evidence="1">Leaf</tissue>
    </source>
</reference>
<protein>
    <submittedName>
        <fullName evidence="1">Uncharacterized protein</fullName>
    </submittedName>
</protein>
<dbReference type="EMBL" id="QGKX02001521">
    <property type="protein sequence ID" value="KAF3514542.1"/>
    <property type="molecule type" value="Genomic_DNA"/>
</dbReference>
<name>A0A8S9PLQ6_BRACR</name>
<evidence type="ECO:0000313" key="1">
    <source>
        <dbReference type="EMBL" id="KAF3514542.1"/>
    </source>
</evidence>
<sequence length="80" mass="9032">MRSFIFVKAIRNSVDPTKCSLNFGTHSITIIRNIMLTASPGWCSTRHSLSQIVPVPRSTVFWASQWMSLKFSLASQIFPT</sequence>
<dbReference type="Proteomes" id="UP000712600">
    <property type="component" value="Unassembled WGS sequence"/>
</dbReference>
<organism evidence="1 2">
    <name type="scientific">Brassica cretica</name>
    <name type="common">Mustard</name>
    <dbReference type="NCBI Taxonomy" id="69181"/>
    <lineage>
        <taxon>Eukaryota</taxon>
        <taxon>Viridiplantae</taxon>
        <taxon>Streptophyta</taxon>
        <taxon>Embryophyta</taxon>
        <taxon>Tracheophyta</taxon>
        <taxon>Spermatophyta</taxon>
        <taxon>Magnoliopsida</taxon>
        <taxon>eudicotyledons</taxon>
        <taxon>Gunneridae</taxon>
        <taxon>Pentapetalae</taxon>
        <taxon>rosids</taxon>
        <taxon>malvids</taxon>
        <taxon>Brassicales</taxon>
        <taxon>Brassicaceae</taxon>
        <taxon>Brassiceae</taxon>
        <taxon>Brassica</taxon>
    </lineage>
</organism>